<keyword evidence="5 8" id="KW-0676">Redox-active center</keyword>
<evidence type="ECO:0000256" key="8">
    <source>
        <dbReference type="PIRSR" id="PIRSR000077-4"/>
    </source>
</evidence>
<geneLocation type="chloroplast" evidence="10"/>
<dbReference type="Pfam" id="PF00085">
    <property type="entry name" value="Thioredoxin"/>
    <property type="match status" value="1"/>
</dbReference>
<feature type="active site" description="Nucleophile" evidence="7">
    <location>
        <position position="31"/>
    </location>
</feature>
<accession>A0A2H4FLV5</accession>
<keyword evidence="2" id="KW-0813">Transport</keyword>
<dbReference type="PIRSF" id="PIRSF000077">
    <property type="entry name" value="Thioredoxin"/>
    <property type="match status" value="1"/>
</dbReference>
<dbReference type="InterPro" id="IPR017937">
    <property type="entry name" value="Thioredoxin_CS"/>
</dbReference>
<dbReference type="Gene3D" id="3.40.30.10">
    <property type="entry name" value="Glutaredoxin"/>
    <property type="match status" value="1"/>
</dbReference>
<evidence type="ECO:0000256" key="7">
    <source>
        <dbReference type="PIRSR" id="PIRSR000077-1"/>
    </source>
</evidence>
<feature type="site" description="Contributes to redox potential value" evidence="7">
    <location>
        <position position="33"/>
    </location>
</feature>
<reference evidence="10" key="1">
    <citation type="submission" date="2016-03" db="EMBL/GenBank/DDBJ databases">
        <title>Complete plastid genome of Kappaphycus alvarezii.</title>
        <authorList>
            <person name="Zhang L."/>
            <person name="Liu T."/>
            <person name="Liu N."/>
        </authorList>
    </citation>
    <scope>NUCLEOTIDE SEQUENCE</scope>
</reference>
<dbReference type="GO" id="GO:0005737">
    <property type="term" value="C:cytoplasm"/>
    <property type="evidence" value="ECO:0007669"/>
    <property type="project" value="TreeGrafter"/>
</dbReference>
<dbReference type="InterPro" id="IPR013766">
    <property type="entry name" value="Thioredoxin_domain"/>
</dbReference>
<keyword evidence="10" id="KW-0934">Plastid</keyword>
<dbReference type="NCBIfam" id="TIGR01068">
    <property type="entry name" value="thioredoxin"/>
    <property type="match status" value="1"/>
</dbReference>
<keyword evidence="10" id="KW-0150">Chloroplast</keyword>
<evidence type="ECO:0000256" key="3">
    <source>
        <dbReference type="ARBA" id="ARBA00022982"/>
    </source>
</evidence>
<dbReference type="FunFam" id="3.40.30.10:FF:000001">
    <property type="entry name" value="Thioredoxin"/>
    <property type="match status" value="1"/>
</dbReference>
<dbReference type="PROSITE" id="PS51352">
    <property type="entry name" value="THIOREDOXIN_2"/>
    <property type="match status" value="1"/>
</dbReference>
<dbReference type="PRINTS" id="PR00421">
    <property type="entry name" value="THIOREDOXIN"/>
</dbReference>
<dbReference type="CDD" id="cd02947">
    <property type="entry name" value="TRX_family"/>
    <property type="match status" value="1"/>
</dbReference>
<evidence type="ECO:0000256" key="6">
    <source>
        <dbReference type="PIRNR" id="PIRNR000077"/>
    </source>
</evidence>
<evidence type="ECO:0000313" key="10">
    <source>
        <dbReference type="EMBL" id="AOV83766.1"/>
    </source>
</evidence>
<comment type="function">
    <text evidence="1">Participates in various redox reactions through the reversible oxidation of its active center dithiol to a disulfide and catalyzes dithiol-disulfide exchange reactions.</text>
</comment>
<dbReference type="GO" id="GO:0015035">
    <property type="term" value="F:protein-disulfide reductase activity"/>
    <property type="evidence" value="ECO:0007669"/>
    <property type="project" value="InterPro"/>
</dbReference>
<proteinExistence type="inferred from homology"/>
<dbReference type="EMBL" id="KU892652">
    <property type="protein sequence ID" value="AOV83766.1"/>
    <property type="molecule type" value="Genomic_DNA"/>
</dbReference>
<evidence type="ECO:0000256" key="1">
    <source>
        <dbReference type="ARBA" id="ARBA00003318"/>
    </source>
</evidence>
<dbReference type="SMR" id="A0A2H4FLV5"/>
<dbReference type="InterPro" id="IPR036249">
    <property type="entry name" value="Thioredoxin-like_sf"/>
</dbReference>
<dbReference type="SUPFAM" id="SSF52833">
    <property type="entry name" value="Thioredoxin-like"/>
    <property type="match status" value="1"/>
</dbReference>
<name>A0A2H4FLV5_9FLOR</name>
<dbReference type="PROSITE" id="PS00194">
    <property type="entry name" value="THIOREDOXIN_1"/>
    <property type="match status" value="1"/>
</dbReference>
<protein>
    <recommendedName>
        <fullName evidence="6">Thioredoxin</fullName>
    </recommendedName>
</protein>
<organism evidence="10">
    <name type="scientific">Kappaphycus alvarezii</name>
    <dbReference type="NCBI Taxonomy" id="38544"/>
    <lineage>
        <taxon>Eukaryota</taxon>
        <taxon>Rhodophyta</taxon>
        <taxon>Florideophyceae</taxon>
        <taxon>Rhodymeniophycidae</taxon>
        <taxon>Gigartinales</taxon>
        <taxon>Solieriaceae</taxon>
        <taxon>Kappaphycus</taxon>
    </lineage>
</organism>
<keyword evidence="3" id="KW-0249">Electron transport</keyword>
<keyword evidence="4 8" id="KW-1015">Disulfide bond</keyword>
<evidence type="ECO:0000256" key="5">
    <source>
        <dbReference type="ARBA" id="ARBA00023284"/>
    </source>
</evidence>
<gene>
    <name evidence="10" type="primary">trxA</name>
    <name evidence="10" type="ORF">mogbl185</name>
</gene>
<evidence type="ECO:0000259" key="9">
    <source>
        <dbReference type="PROSITE" id="PS51352"/>
    </source>
</evidence>
<feature type="site" description="Deprotonates C-terminal active site Cys" evidence="7">
    <location>
        <position position="25"/>
    </location>
</feature>
<dbReference type="PANTHER" id="PTHR45663">
    <property type="entry name" value="GEO12009P1"/>
    <property type="match status" value="1"/>
</dbReference>
<dbReference type="AlphaFoldDB" id="A0A2H4FLV5"/>
<feature type="domain" description="Thioredoxin" evidence="9">
    <location>
        <begin position="1"/>
        <end position="107"/>
    </location>
</feature>
<feature type="active site" description="Nucleophile" evidence="7">
    <location>
        <position position="34"/>
    </location>
</feature>
<comment type="similarity">
    <text evidence="6">Belongs to the thioredoxin family.</text>
</comment>
<evidence type="ECO:0000256" key="4">
    <source>
        <dbReference type="ARBA" id="ARBA00023157"/>
    </source>
</evidence>
<evidence type="ECO:0000256" key="2">
    <source>
        <dbReference type="ARBA" id="ARBA00022448"/>
    </source>
</evidence>
<dbReference type="InterPro" id="IPR005746">
    <property type="entry name" value="Thioredoxin"/>
</dbReference>
<feature type="site" description="Contributes to redox potential value" evidence="7">
    <location>
        <position position="32"/>
    </location>
</feature>
<dbReference type="PANTHER" id="PTHR45663:SF11">
    <property type="entry name" value="GEO12009P1"/>
    <property type="match status" value="1"/>
</dbReference>
<feature type="disulfide bond" description="Redox-active" evidence="8">
    <location>
        <begin position="31"/>
        <end position="34"/>
    </location>
</feature>
<sequence>MPVSQVEDSSFNKEVVNSNLPVLVDFWAPWCGPCRMVAPVVDAIAEEYEDRIKVVKINTDKNPTTATEYGIRSIPTLMIFINGQRVDTVIGAVPKTTLCNTINKHLSNKNQSKVKNYLI</sequence>